<keyword evidence="1" id="KW-0614">Plasmid</keyword>
<accession>A0A2Z1CM68</accession>
<geneLocation type="plasmid" evidence="1">
    <name>p12969-DIM</name>
</geneLocation>
<sequence length="298" mass="32949">MWAGRASNTIVGHRRPVLATRLAQILAMPGFWHPPPDMNMDSIDTDAEYIMTQQPHITYPIPEQWCLVFADYPLGEPAMDAIQGPLFFSSKREALIEYLKYLSPRLEQEGGIGEYLDALSDLGMVPKTLVADTSGELLRLAETVELEILEGICAGYSRDGTSEGREVIFLLAAVPPARQPSFPPVTAPPPQYLANDDTSEDGPRVYATFHPQAWQNENAVGIDPGPTEIDVTPEVLAMDRPYALAIRDNTHESDGFIHARLAPEWVRDWQGPFYIECKESIEKFFASTASVGNSTVTG</sequence>
<proteinExistence type="predicted"/>
<evidence type="ECO:0000313" key="1">
    <source>
        <dbReference type="EMBL" id="ALZ46248.1"/>
    </source>
</evidence>
<reference evidence="1" key="1">
    <citation type="journal article" date="2015" name="J. Antimicrob. Chemother.">
        <title>Genetic characterization of a novel blaDIM-2-carrying megaplasmid p12969-DIM from clinical Pseudomonas putida.</title>
        <authorList>
            <person name="Sun F."/>
            <person name="Zhou D."/>
            <person name="Wang Q."/>
            <person name="Feng J."/>
            <person name="Feng W."/>
            <person name="Luo W."/>
            <person name="Liu Y."/>
            <person name="Qiu X."/>
            <person name="Yin Z."/>
            <person name="Xia P."/>
        </authorList>
    </citation>
    <scope>NUCLEOTIDE SEQUENCE</scope>
    <source>
        <strain evidence="1">12969</strain>
        <plasmid evidence="1">p12969-DIM</plasmid>
    </source>
</reference>
<dbReference type="EMBL" id="KU130294">
    <property type="protein sequence ID" value="ALZ46248.1"/>
    <property type="molecule type" value="Genomic_DNA"/>
</dbReference>
<protein>
    <submittedName>
        <fullName evidence="1">Uncharacterized protein</fullName>
    </submittedName>
</protein>
<organism evidence="1">
    <name type="scientific">Pseudomonas putida</name>
    <name type="common">Arthrobacter siderocapsulatus</name>
    <dbReference type="NCBI Taxonomy" id="303"/>
    <lineage>
        <taxon>Bacteria</taxon>
        <taxon>Pseudomonadati</taxon>
        <taxon>Pseudomonadota</taxon>
        <taxon>Gammaproteobacteria</taxon>
        <taxon>Pseudomonadales</taxon>
        <taxon>Pseudomonadaceae</taxon>
        <taxon>Pseudomonas</taxon>
    </lineage>
</organism>
<dbReference type="AlphaFoldDB" id="A0A2Z1CM68"/>
<name>A0A2Z1CM68_PSEPU</name>